<sequence>MGADDLEHTRLVGLTCHTGIVTSPDPLITARAQVLRDLEATDVASAECVSILEEAVSQRRWWLEQWAEGSPFVTGLVAQDVQDALLSTSGRWPLCHHCDVETPHALYVDPDIGGPDPQWVCEESGTVVAAVGRLS</sequence>
<proteinExistence type="predicted"/>
<dbReference type="AlphaFoldDB" id="A0A917BPD4"/>
<reference evidence="1" key="2">
    <citation type="submission" date="2020-09" db="EMBL/GenBank/DDBJ databases">
        <authorList>
            <person name="Sun Q."/>
            <person name="Zhou Y."/>
        </authorList>
    </citation>
    <scope>NUCLEOTIDE SEQUENCE</scope>
    <source>
        <strain evidence="1">CGMCC 1.16067</strain>
    </source>
</reference>
<comment type="caution">
    <text evidence="1">The sequence shown here is derived from an EMBL/GenBank/DDBJ whole genome shotgun (WGS) entry which is preliminary data.</text>
</comment>
<evidence type="ECO:0000313" key="1">
    <source>
        <dbReference type="EMBL" id="GGF53826.1"/>
    </source>
</evidence>
<evidence type="ECO:0000313" key="2">
    <source>
        <dbReference type="Proteomes" id="UP000649179"/>
    </source>
</evidence>
<protein>
    <submittedName>
        <fullName evidence="1">Uncharacterized protein</fullName>
    </submittedName>
</protein>
<accession>A0A917BPD4</accession>
<dbReference type="Proteomes" id="UP000649179">
    <property type="component" value="Unassembled WGS sequence"/>
</dbReference>
<keyword evidence="2" id="KW-1185">Reference proteome</keyword>
<reference evidence="1" key="1">
    <citation type="journal article" date="2014" name="Int. J. Syst. Evol. Microbiol.">
        <title>Complete genome sequence of Corynebacterium casei LMG S-19264T (=DSM 44701T), isolated from a smear-ripened cheese.</title>
        <authorList>
            <consortium name="US DOE Joint Genome Institute (JGI-PGF)"/>
            <person name="Walter F."/>
            <person name="Albersmeier A."/>
            <person name="Kalinowski J."/>
            <person name="Ruckert C."/>
        </authorList>
    </citation>
    <scope>NUCLEOTIDE SEQUENCE</scope>
    <source>
        <strain evidence="1">CGMCC 1.16067</strain>
    </source>
</reference>
<gene>
    <name evidence="1" type="ORF">GCM10011519_29670</name>
</gene>
<name>A0A917BPD4_9ACTN</name>
<dbReference type="EMBL" id="BMKQ01000001">
    <property type="protein sequence ID" value="GGF53826.1"/>
    <property type="molecule type" value="Genomic_DNA"/>
</dbReference>
<organism evidence="1 2">
    <name type="scientific">Marmoricola endophyticus</name>
    <dbReference type="NCBI Taxonomy" id="2040280"/>
    <lineage>
        <taxon>Bacteria</taxon>
        <taxon>Bacillati</taxon>
        <taxon>Actinomycetota</taxon>
        <taxon>Actinomycetes</taxon>
        <taxon>Propionibacteriales</taxon>
        <taxon>Nocardioidaceae</taxon>
        <taxon>Marmoricola</taxon>
    </lineage>
</organism>